<dbReference type="PANTHER" id="PTHR12277">
    <property type="entry name" value="ALPHA/BETA HYDROLASE DOMAIN-CONTAINING PROTEIN"/>
    <property type="match status" value="1"/>
</dbReference>
<gene>
    <name evidence="2" type="ORF">EV646_101883</name>
</gene>
<dbReference type="Proteomes" id="UP000295573">
    <property type="component" value="Unassembled WGS sequence"/>
</dbReference>
<evidence type="ECO:0000313" key="2">
    <source>
        <dbReference type="EMBL" id="TCO51887.1"/>
    </source>
</evidence>
<sequence>MRIAVVAVSVILLLLAVVWGYQRQLIYLPDTSAARVGGNDVVLQTSDGLLLDASLVPARQPDRGIAVLVANGNGGNRAGRAPLAQALAAEGMTVLLFDYRGYGGNEGSPTERGLARDVRAAQRYLVEKAGLPPERIIYFGESLGGAVVTALATEAAPGGLVLRSPFVDLASVGREHYPFLPVRLLLRDKFPLAEQLAGVKVPVVVVYGSADSIVPPSQSRSVAQAAPTLKDLVEIAGADHNDASLVHGPSVIAAVVRLADQL</sequence>
<comment type="caution">
    <text evidence="2">The sequence shown here is derived from an EMBL/GenBank/DDBJ whole genome shotgun (WGS) entry which is preliminary data.</text>
</comment>
<dbReference type="AlphaFoldDB" id="A0A4R2J2D2"/>
<dbReference type="SUPFAM" id="SSF53474">
    <property type="entry name" value="alpha/beta-Hydrolases"/>
    <property type="match status" value="1"/>
</dbReference>
<organism evidence="2 3">
    <name type="scientific">Kribbella antiqua</name>
    <dbReference type="NCBI Taxonomy" id="2512217"/>
    <lineage>
        <taxon>Bacteria</taxon>
        <taxon>Bacillati</taxon>
        <taxon>Actinomycetota</taxon>
        <taxon>Actinomycetes</taxon>
        <taxon>Propionibacteriales</taxon>
        <taxon>Kribbellaceae</taxon>
        <taxon>Kribbella</taxon>
    </lineage>
</organism>
<name>A0A4R2J2D2_9ACTN</name>
<protein>
    <recommendedName>
        <fullName evidence="1">Serine aminopeptidase S33 domain-containing protein</fullName>
    </recommendedName>
</protein>
<dbReference type="InterPro" id="IPR029058">
    <property type="entry name" value="AB_hydrolase_fold"/>
</dbReference>
<feature type="domain" description="Serine aminopeptidase S33" evidence="1">
    <location>
        <begin position="66"/>
        <end position="170"/>
    </location>
</feature>
<accession>A0A4R2J2D2</accession>
<dbReference type="EMBL" id="SLWR01000001">
    <property type="protein sequence ID" value="TCO51887.1"/>
    <property type="molecule type" value="Genomic_DNA"/>
</dbReference>
<reference evidence="2 3" key="1">
    <citation type="journal article" date="2015" name="Stand. Genomic Sci.">
        <title>Genomic Encyclopedia of Bacterial and Archaeal Type Strains, Phase III: the genomes of soil and plant-associated and newly described type strains.</title>
        <authorList>
            <person name="Whitman W.B."/>
            <person name="Woyke T."/>
            <person name="Klenk H.P."/>
            <person name="Zhou Y."/>
            <person name="Lilburn T.G."/>
            <person name="Beck B.J."/>
            <person name="De Vos P."/>
            <person name="Vandamme P."/>
            <person name="Eisen J.A."/>
            <person name="Garrity G."/>
            <person name="Hugenholtz P."/>
            <person name="Kyrpides N.C."/>
        </authorList>
    </citation>
    <scope>NUCLEOTIDE SEQUENCE [LARGE SCALE GENOMIC DNA]</scope>
    <source>
        <strain evidence="2 3">VKM Ac-2541</strain>
    </source>
</reference>
<evidence type="ECO:0000259" key="1">
    <source>
        <dbReference type="Pfam" id="PF12146"/>
    </source>
</evidence>
<keyword evidence="3" id="KW-1185">Reference proteome</keyword>
<proteinExistence type="predicted"/>
<dbReference type="InterPro" id="IPR022742">
    <property type="entry name" value="Hydrolase_4"/>
</dbReference>
<dbReference type="PANTHER" id="PTHR12277:SF79">
    <property type="entry name" value="XAA-PRO DIPEPTIDYL-PEPTIDASE-RELATED"/>
    <property type="match status" value="1"/>
</dbReference>
<dbReference type="Gene3D" id="3.40.50.1820">
    <property type="entry name" value="alpha/beta hydrolase"/>
    <property type="match status" value="1"/>
</dbReference>
<dbReference type="Pfam" id="PF12146">
    <property type="entry name" value="Hydrolase_4"/>
    <property type="match status" value="1"/>
</dbReference>
<evidence type="ECO:0000313" key="3">
    <source>
        <dbReference type="Proteomes" id="UP000295573"/>
    </source>
</evidence>